<dbReference type="Proteomes" id="UP000095759">
    <property type="component" value="Unassembled WGS sequence"/>
</dbReference>
<comment type="caution">
    <text evidence="2">The sequence shown here is derived from an EMBL/GenBank/DDBJ whole genome shotgun (WGS) entry which is preliminary data.</text>
</comment>
<keyword evidence="1" id="KW-0732">Signal</keyword>
<dbReference type="RefSeq" id="WP_069932521.1">
    <property type="nucleotide sequence ID" value="NZ_MEHJ01000001.1"/>
</dbReference>
<dbReference type="STRING" id="285458.BGM19_17705"/>
<keyword evidence="3" id="KW-1185">Reference proteome</keyword>
<dbReference type="OrthoDB" id="4094953at2"/>
<feature type="signal peptide" evidence="1">
    <location>
        <begin position="1"/>
        <end position="42"/>
    </location>
</feature>
<proteinExistence type="predicted"/>
<accession>A0A1E5P9T0</accession>
<feature type="chain" id="PRO_5009183117" evidence="1">
    <location>
        <begin position="43"/>
        <end position="566"/>
    </location>
</feature>
<name>A0A1E5P9T0_9ACTN</name>
<evidence type="ECO:0000256" key="1">
    <source>
        <dbReference type="SAM" id="SignalP"/>
    </source>
</evidence>
<gene>
    <name evidence="2" type="ORF">AS594_19250</name>
</gene>
<reference evidence="2 3" key="1">
    <citation type="submission" date="2016-08" db="EMBL/GenBank/DDBJ databases">
        <title>Complete genome sequence of Streptomyces agglomeratus strain 6-3-2, a novel anti-MRSA actinomycete isolated from Wuli of Tebit, China.</title>
        <authorList>
            <person name="Chen X."/>
        </authorList>
    </citation>
    <scope>NUCLEOTIDE SEQUENCE [LARGE SCALE GENOMIC DNA]</scope>
    <source>
        <strain evidence="2 3">6-3-2</strain>
    </source>
</reference>
<evidence type="ECO:0000313" key="3">
    <source>
        <dbReference type="Proteomes" id="UP000095759"/>
    </source>
</evidence>
<protein>
    <submittedName>
        <fullName evidence="2">Uncharacterized protein</fullName>
    </submittedName>
</protein>
<sequence length="566" mass="59997">MRPLSHAVTHGVSHAVVRAAAVFTLAAGLTVPALVTAPAAHAAPAADITGISTFDDGRLNVVLSAHALWVKVDVLASDLPGAQVLASTDDLTWNSTGSVYGWATAEAPALPEGTALGDYPVAVTYRLPGGTVQRRQDAGTYSYKLRTGVERAAFDRASLDYDHRTAVLTGRATTYDPRTGERTPARAGTKVEIRYTLNGNGHYTPVRTTVATDADGAFSLTATPVAPMTGVGAVVVQPAADTDPDEALSVDALGIERTRYRITAKLGAKRVHAGDSVRVTGRAERLTADGWKPFAGETAVSSSDAPDHNSTTVRGLMGSGRTAADGTFGYGAKAGRTTDVHTFLRPSAFLQEAPSALGSVAVPQRFKFTGVKISIDAYGKLRATGKFAAPYCENEKIVLQASTNGRDGWAELKKGTTQYDGNGSGCAFTLETGGFVSSYYRVSHAETDRFLGGTSAPVRVGRTATRFASFKVSNTRPAQDASFTASGSLQRHLDGKWKAYGGAKVTLVFKPRSQNQWYWVAKGRTGSGGKYSLKGRGYEDGDWVVVLEPDAKHFYAESKKVYVNVR</sequence>
<evidence type="ECO:0000313" key="2">
    <source>
        <dbReference type="EMBL" id="OEJ26313.1"/>
    </source>
</evidence>
<organism evidence="2 3">
    <name type="scientific">Streptomyces agglomeratus</name>
    <dbReference type="NCBI Taxonomy" id="285458"/>
    <lineage>
        <taxon>Bacteria</taxon>
        <taxon>Bacillati</taxon>
        <taxon>Actinomycetota</taxon>
        <taxon>Actinomycetes</taxon>
        <taxon>Kitasatosporales</taxon>
        <taxon>Streptomycetaceae</taxon>
        <taxon>Streptomyces</taxon>
    </lineage>
</organism>
<dbReference type="EMBL" id="MEHJ01000001">
    <property type="protein sequence ID" value="OEJ26313.1"/>
    <property type="molecule type" value="Genomic_DNA"/>
</dbReference>
<dbReference type="AlphaFoldDB" id="A0A1E5P9T0"/>